<dbReference type="EMBL" id="QJKJ01011783">
    <property type="protein sequence ID" value="RDX70248.1"/>
    <property type="molecule type" value="Genomic_DNA"/>
</dbReference>
<evidence type="ECO:0000313" key="1">
    <source>
        <dbReference type="EMBL" id="RDX70248.1"/>
    </source>
</evidence>
<proteinExistence type="predicted"/>
<name>A0A371EW15_MUCPR</name>
<feature type="non-terminal residue" evidence="1">
    <location>
        <position position="1"/>
    </location>
</feature>
<evidence type="ECO:0008006" key="3">
    <source>
        <dbReference type="Google" id="ProtNLM"/>
    </source>
</evidence>
<protein>
    <recommendedName>
        <fullName evidence="3">Retrotransposon gag domain-containing protein</fullName>
    </recommendedName>
</protein>
<organism evidence="1 2">
    <name type="scientific">Mucuna pruriens</name>
    <name type="common">Velvet bean</name>
    <name type="synonym">Dolichos pruriens</name>
    <dbReference type="NCBI Taxonomy" id="157652"/>
    <lineage>
        <taxon>Eukaryota</taxon>
        <taxon>Viridiplantae</taxon>
        <taxon>Streptophyta</taxon>
        <taxon>Embryophyta</taxon>
        <taxon>Tracheophyta</taxon>
        <taxon>Spermatophyta</taxon>
        <taxon>Magnoliopsida</taxon>
        <taxon>eudicotyledons</taxon>
        <taxon>Gunneridae</taxon>
        <taxon>Pentapetalae</taxon>
        <taxon>rosids</taxon>
        <taxon>fabids</taxon>
        <taxon>Fabales</taxon>
        <taxon>Fabaceae</taxon>
        <taxon>Papilionoideae</taxon>
        <taxon>50 kb inversion clade</taxon>
        <taxon>NPAAA clade</taxon>
        <taxon>indigoferoid/millettioid clade</taxon>
        <taxon>Phaseoleae</taxon>
        <taxon>Mucuna</taxon>
    </lineage>
</organism>
<sequence>MVYSMMWPQGILEDYIKMKAFPFSLDGVAKDWLYLQLRTFLEKFPASRTVTSKKEICRIKQHSGETLHEFDDDKPNSKAPDLEYGKQRTTIWDQRSHHMLDVIDNLRLENQLIELTSLVRQLAIGQYQPSIAKRVCGICTSLEHLIDMCPTLQETESDHPQECWINSQNNYQPIPKYQAPSFQQQQQQRVPSQGNSPSLEDLIKQLAISNLEFQHNMNSSNMQF</sequence>
<dbReference type="Proteomes" id="UP000257109">
    <property type="component" value="Unassembled WGS sequence"/>
</dbReference>
<dbReference type="AlphaFoldDB" id="A0A371EW15"/>
<accession>A0A371EW15</accession>
<gene>
    <name evidence="1" type="ORF">CR513_50533</name>
</gene>
<keyword evidence="2" id="KW-1185">Reference proteome</keyword>
<reference evidence="1" key="1">
    <citation type="submission" date="2018-05" db="EMBL/GenBank/DDBJ databases">
        <title>Draft genome of Mucuna pruriens seed.</title>
        <authorList>
            <person name="Nnadi N.E."/>
            <person name="Vos R."/>
            <person name="Hasami M.H."/>
            <person name="Devisetty U.K."/>
            <person name="Aguiy J.C."/>
        </authorList>
    </citation>
    <scope>NUCLEOTIDE SEQUENCE [LARGE SCALE GENOMIC DNA]</scope>
    <source>
        <strain evidence="1">JCA_2017</strain>
    </source>
</reference>
<comment type="caution">
    <text evidence="1">The sequence shown here is derived from an EMBL/GenBank/DDBJ whole genome shotgun (WGS) entry which is preliminary data.</text>
</comment>
<evidence type="ECO:0000313" key="2">
    <source>
        <dbReference type="Proteomes" id="UP000257109"/>
    </source>
</evidence>